<comment type="caution">
    <text evidence="9">The sequence shown here is derived from an EMBL/GenBank/DDBJ whole genome shotgun (WGS) entry which is preliminary data.</text>
</comment>
<evidence type="ECO:0000256" key="2">
    <source>
        <dbReference type="ARBA" id="ARBA00006206"/>
    </source>
</evidence>
<dbReference type="GO" id="GO:0004034">
    <property type="term" value="F:aldose 1-epimerase activity"/>
    <property type="evidence" value="ECO:0007669"/>
    <property type="project" value="UniProtKB-EC"/>
</dbReference>
<evidence type="ECO:0000256" key="8">
    <source>
        <dbReference type="PIRSR" id="PIRSR005096-3"/>
    </source>
</evidence>
<dbReference type="InterPro" id="IPR011013">
    <property type="entry name" value="Gal_mutarotase_sf_dom"/>
</dbReference>
<dbReference type="EMBL" id="DWXG01000052">
    <property type="protein sequence ID" value="HJB98242.1"/>
    <property type="molecule type" value="Genomic_DNA"/>
</dbReference>
<dbReference type="EC" id="5.1.3.3" evidence="5"/>
<evidence type="ECO:0000313" key="10">
    <source>
        <dbReference type="Proteomes" id="UP000826793"/>
    </source>
</evidence>
<protein>
    <recommendedName>
        <fullName evidence="5">Aldose 1-epimerase</fullName>
        <ecNumber evidence="5">5.1.3.3</ecNumber>
    </recommendedName>
</protein>
<dbReference type="GO" id="GO:0030246">
    <property type="term" value="F:carbohydrate binding"/>
    <property type="evidence" value="ECO:0007669"/>
    <property type="project" value="InterPro"/>
</dbReference>
<keyword evidence="4 5" id="KW-0119">Carbohydrate metabolism</keyword>
<dbReference type="PANTHER" id="PTHR10091">
    <property type="entry name" value="ALDOSE-1-EPIMERASE"/>
    <property type="match status" value="1"/>
</dbReference>
<dbReference type="Proteomes" id="UP000826793">
    <property type="component" value="Unassembled WGS sequence"/>
</dbReference>
<comment type="pathway">
    <text evidence="1 5">Carbohydrate metabolism; hexose metabolism.</text>
</comment>
<dbReference type="PANTHER" id="PTHR10091:SF0">
    <property type="entry name" value="GALACTOSE MUTAROTASE"/>
    <property type="match status" value="1"/>
</dbReference>
<evidence type="ECO:0000313" key="9">
    <source>
        <dbReference type="EMBL" id="HJB98242.1"/>
    </source>
</evidence>
<evidence type="ECO:0000256" key="6">
    <source>
        <dbReference type="PIRSR" id="PIRSR005096-1"/>
    </source>
</evidence>
<evidence type="ECO:0000256" key="1">
    <source>
        <dbReference type="ARBA" id="ARBA00005028"/>
    </source>
</evidence>
<dbReference type="InterPro" id="IPR015443">
    <property type="entry name" value="Aldose_1-epimerase"/>
</dbReference>
<accession>A0A9D2MWW3</accession>
<reference evidence="9" key="2">
    <citation type="submission" date="2021-04" db="EMBL/GenBank/DDBJ databases">
        <authorList>
            <person name="Gilroy R."/>
        </authorList>
    </citation>
    <scope>NUCLEOTIDE SEQUENCE</scope>
    <source>
        <strain evidence="9">CHK185-1770</strain>
    </source>
</reference>
<evidence type="ECO:0000256" key="4">
    <source>
        <dbReference type="ARBA" id="ARBA00023277"/>
    </source>
</evidence>
<evidence type="ECO:0000256" key="5">
    <source>
        <dbReference type="PIRNR" id="PIRNR005096"/>
    </source>
</evidence>
<dbReference type="InterPro" id="IPR008183">
    <property type="entry name" value="Aldose_1/G6P_1-epimerase"/>
</dbReference>
<dbReference type="GO" id="GO:0006006">
    <property type="term" value="P:glucose metabolic process"/>
    <property type="evidence" value="ECO:0007669"/>
    <property type="project" value="TreeGrafter"/>
</dbReference>
<dbReference type="InterPro" id="IPR014718">
    <property type="entry name" value="GH-type_carb-bd"/>
</dbReference>
<dbReference type="GO" id="GO:0033499">
    <property type="term" value="P:galactose catabolic process via UDP-galactose, Leloir pathway"/>
    <property type="evidence" value="ECO:0007669"/>
    <property type="project" value="TreeGrafter"/>
</dbReference>
<feature type="binding site" evidence="7">
    <location>
        <position position="250"/>
    </location>
    <ligand>
        <name>beta-D-galactose</name>
        <dbReference type="ChEBI" id="CHEBI:27667"/>
    </ligand>
</feature>
<dbReference type="Pfam" id="PF01263">
    <property type="entry name" value="Aldose_epim"/>
    <property type="match status" value="1"/>
</dbReference>
<dbReference type="NCBIfam" id="NF008277">
    <property type="entry name" value="PRK11055.1"/>
    <property type="match status" value="1"/>
</dbReference>
<gene>
    <name evidence="9" type="ORF">H9710_06645</name>
</gene>
<feature type="active site" description="Proton acceptor" evidence="6">
    <location>
        <position position="313"/>
    </location>
</feature>
<evidence type="ECO:0000256" key="3">
    <source>
        <dbReference type="ARBA" id="ARBA00023235"/>
    </source>
</evidence>
<dbReference type="SUPFAM" id="SSF74650">
    <property type="entry name" value="Galactose mutarotase-like"/>
    <property type="match status" value="1"/>
</dbReference>
<keyword evidence="3 5" id="KW-0413">Isomerase</keyword>
<comment type="catalytic activity">
    <reaction evidence="5">
        <text>alpha-D-glucose = beta-D-glucose</text>
        <dbReference type="Rhea" id="RHEA:10264"/>
        <dbReference type="ChEBI" id="CHEBI:15903"/>
        <dbReference type="ChEBI" id="CHEBI:17925"/>
        <dbReference type="EC" id="5.1.3.3"/>
    </reaction>
</comment>
<dbReference type="AlphaFoldDB" id="A0A9D2MWW3"/>
<proteinExistence type="inferred from homology"/>
<sequence>MAVEKSCFGTLSDGREAAQFTLTNGNGMTLVVTSYGCRILELLVPDRQGRLGNVVLGHRTLEEYLGADYQGACVGRYANRIGGASFTLDGAVYPLAKNDGENTLHGGPGGFHQKIWEATVQDGDEPAVTFTTESPDGEEGYPGRLQVQVTYRLTRENALSLEYQAVSDKKTPFNPTNHSFFNLSGDPQKEVLDTVLQLHAAHSTQVTDDLIPTGELVPVAGGPLDFTQGKPLGQDMFAPDPLVQLCGGFDHNFCVDGEGFRLFATAQEPESGRVMEVWSDLPGVQLYTFNKVDAGLLGRDGLPMKPHTAFCLETQFYPDSVHHSQFPFTWLEPGVPFSTKTVYRFSVSS</sequence>
<dbReference type="CDD" id="cd09019">
    <property type="entry name" value="galactose_mutarotase_like"/>
    <property type="match status" value="1"/>
</dbReference>
<reference evidence="9" key="1">
    <citation type="journal article" date="2021" name="PeerJ">
        <title>Extensive microbial diversity within the chicken gut microbiome revealed by metagenomics and culture.</title>
        <authorList>
            <person name="Gilroy R."/>
            <person name="Ravi A."/>
            <person name="Getino M."/>
            <person name="Pursley I."/>
            <person name="Horton D.L."/>
            <person name="Alikhan N.F."/>
            <person name="Baker D."/>
            <person name="Gharbi K."/>
            <person name="Hall N."/>
            <person name="Watson M."/>
            <person name="Adriaenssens E.M."/>
            <person name="Foster-Nyarko E."/>
            <person name="Jarju S."/>
            <person name="Secka A."/>
            <person name="Antonio M."/>
            <person name="Oren A."/>
            <person name="Chaudhuri R.R."/>
            <person name="La Ragione R."/>
            <person name="Hildebrand F."/>
            <person name="Pallen M.J."/>
        </authorList>
    </citation>
    <scope>NUCLEOTIDE SEQUENCE</scope>
    <source>
        <strain evidence="9">CHK185-1770</strain>
    </source>
</reference>
<feature type="binding site" evidence="8">
    <location>
        <begin position="79"/>
        <end position="80"/>
    </location>
    <ligand>
        <name>beta-D-galactose</name>
        <dbReference type="ChEBI" id="CHEBI:27667"/>
    </ligand>
</feature>
<dbReference type="Gene3D" id="2.70.98.10">
    <property type="match status" value="1"/>
</dbReference>
<name>A0A9D2MWW3_9FIRM</name>
<dbReference type="InterPro" id="IPR047215">
    <property type="entry name" value="Galactose_mutarotase-like"/>
</dbReference>
<evidence type="ECO:0000256" key="7">
    <source>
        <dbReference type="PIRSR" id="PIRSR005096-2"/>
    </source>
</evidence>
<feature type="active site" description="Proton donor" evidence="6">
    <location>
        <position position="178"/>
    </location>
</feature>
<organism evidence="9 10">
    <name type="scientific">Candidatus Acutalibacter pullicola</name>
    <dbReference type="NCBI Taxonomy" id="2838417"/>
    <lineage>
        <taxon>Bacteria</taxon>
        <taxon>Bacillati</taxon>
        <taxon>Bacillota</taxon>
        <taxon>Clostridia</taxon>
        <taxon>Eubacteriales</taxon>
        <taxon>Acutalibacteraceae</taxon>
        <taxon>Acutalibacter</taxon>
    </lineage>
</organism>
<dbReference type="PIRSF" id="PIRSF005096">
    <property type="entry name" value="GALM"/>
    <property type="match status" value="1"/>
</dbReference>
<comment type="similarity">
    <text evidence="2 5">Belongs to the aldose epimerase family.</text>
</comment>